<evidence type="ECO:0008006" key="3">
    <source>
        <dbReference type="Google" id="ProtNLM"/>
    </source>
</evidence>
<dbReference type="InterPro" id="IPR040632">
    <property type="entry name" value="Sulfotransfer_4"/>
</dbReference>
<dbReference type="STRING" id="183763.LP52_08660"/>
<dbReference type="InterPro" id="IPR027417">
    <property type="entry name" value="P-loop_NTPase"/>
</dbReference>
<dbReference type="OrthoDB" id="285690at2"/>
<comment type="caution">
    <text evidence="1">The sequence shown here is derived from an EMBL/GenBank/DDBJ whole genome shotgun (WGS) entry which is preliminary data.</text>
</comment>
<dbReference type="EMBL" id="JROO01000014">
    <property type="protein sequence ID" value="KIH99195.1"/>
    <property type="molecule type" value="Genomic_DNA"/>
</dbReference>
<proteinExistence type="predicted"/>
<evidence type="ECO:0000313" key="1">
    <source>
        <dbReference type="EMBL" id="KIH99195.1"/>
    </source>
</evidence>
<dbReference type="SUPFAM" id="SSF52540">
    <property type="entry name" value="P-loop containing nucleoside triphosphate hydrolases"/>
    <property type="match status" value="1"/>
</dbReference>
<name>A0A0C2JJU6_9ACTN</name>
<evidence type="ECO:0000313" key="2">
    <source>
        <dbReference type="Proteomes" id="UP000031675"/>
    </source>
</evidence>
<dbReference type="RefSeq" id="WP_040272287.1">
    <property type="nucleotide sequence ID" value="NZ_JROO01000014.1"/>
</dbReference>
<reference evidence="2" key="1">
    <citation type="journal article" date="2015" name="Chem. Biol.">
        <title>Structure, bioactivity, and resistance mechanism of streptomonomicin, an unusual lasso Peptide from an understudied halophilic actinomycete.</title>
        <authorList>
            <person name="Metelev M."/>
            <person name="Tietz J.I."/>
            <person name="Melby J.O."/>
            <person name="Blair P.M."/>
            <person name="Zhu L."/>
            <person name="Livnat I."/>
            <person name="Severinov K."/>
            <person name="Mitchell D.A."/>
        </authorList>
    </citation>
    <scope>NUCLEOTIDE SEQUENCE [LARGE SCALE GENOMIC DNA]</scope>
    <source>
        <strain evidence="2">YIM 90003</strain>
    </source>
</reference>
<dbReference type="Gene3D" id="3.40.50.300">
    <property type="entry name" value="P-loop containing nucleotide triphosphate hydrolases"/>
    <property type="match status" value="1"/>
</dbReference>
<dbReference type="Pfam" id="PF17784">
    <property type="entry name" value="Sulfotransfer_4"/>
    <property type="match status" value="1"/>
</dbReference>
<gene>
    <name evidence="1" type="ORF">LP52_08660</name>
</gene>
<dbReference type="Proteomes" id="UP000031675">
    <property type="component" value="Unassembled WGS sequence"/>
</dbReference>
<sequence>MVQVIGAGLPRTGTSSMKAALERLGFGPTYHMFEFLSHPEHMPRWSHAVYDDPVDWDYVLQGYGSGVDWPFSYFWRELAAAYPQAKVVLNDRDPHSWYTSMSSTMFGFVATLRGDVAMPSPDEGWMDMDRMIAMMRILWTSLFGQCDHEPDEQEAVTAFRRHRAAVVEAVPAERLLVYELGQGWGPLCEFLGAAEPDTAFPHLNDTEAMHGVVADLAAGRKVTTPFS</sequence>
<organism evidence="1 2">
    <name type="scientific">Streptomonospora alba</name>
    <dbReference type="NCBI Taxonomy" id="183763"/>
    <lineage>
        <taxon>Bacteria</taxon>
        <taxon>Bacillati</taxon>
        <taxon>Actinomycetota</taxon>
        <taxon>Actinomycetes</taxon>
        <taxon>Streptosporangiales</taxon>
        <taxon>Nocardiopsidaceae</taxon>
        <taxon>Streptomonospora</taxon>
    </lineage>
</organism>
<keyword evidence="2" id="KW-1185">Reference proteome</keyword>
<accession>A0A0C2JJU6</accession>
<dbReference type="PANTHER" id="PTHR36978">
    <property type="entry name" value="P-LOOP CONTAINING NUCLEOTIDE TRIPHOSPHATE HYDROLASE"/>
    <property type="match status" value="1"/>
</dbReference>
<dbReference type="PANTHER" id="PTHR36978:SF4">
    <property type="entry name" value="P-LOOP CONTAINING NUCLEOSIDE TRIPHOSPHATE HYDROLASE PROTEIN"/>
    <property type="match status" value="1"/>
</dbReference>
<protein>
    <recommendedName>
        <fullName evidence="3">Sulfotransferase family protein</fullName>
    </recommendedName>
</protein>
<dbReference type="AlphaFoldDB" id="A0A0C2JJU6"/>